<dbReference type="PANTHER" id="PTHR23303:SF15">
    <property type="entry name" value="COLOSSIN-A"/>
    <property type="match status" value="1"/>
</dbReference>
<evidence type="ECO:0000256" key="2">
    <source>
        <dbReference type="ARBA" id="ARBA00022525"/>
    </source>
</evidence>
<dbReference type="SUPFAM" id="SSF49478">
    <property type="entry name" value="Cna protein B-type domain"/>
    <property type="match status" value="1"/>
</dbReference>
<dbReference type="InterPro" id="IPR026466">
    <property type="entry name" value="Fim_isopep_form_D2_dom"/>
</dbReference>
<comment type="caution">
    <text evidence="6">The sequence shown here is derived from an EMBL/GenBank/DDBJ whole genome shotgun (WGS) entry which is preliminary data.</text>
</comment>
<dbReference type="InterPro" id="IPR028994">
    <property type="entry name" value="Integrin_alpha_N"/>
</dbReference>
<feature type="domain" description="SD-repeat containing protein B" evidence="5">
    <location>
        <begin position="1877"/>
        <end position="1990"/>
    </location>
</feature>
<evidence type="ECO:0000259" key="5">
    <source>
        <dbReference type="Pfam" id="PF17210"/>
    </source>
</evidence>
<feature type="domain" description="SD-repeat containing protein B" evidence="5">
    <location>
        <begin position="1995"/>
        <end position="2109"/>
    </location>
</feature>
<dbReference type="InterPro" id="IPR013783">
    <property type="entry name" value="Ig-like_fold"/>
</dbReference>
<dbReference type="EMBL" id="SMSJ01000002">
    <property type="protein sequence ID" value="TDH64275.1"/>
    <property type="molecule type" value="Genomic_DNA"/>
</dbReference>
<feature type="domain" description="SD-repeat containing protein B" evidence="5">
    <location>
        <begin position="2115"/>
        <end position="2225"/>
    </location>
</feature>
<dbReference type="Gene3D" id="2.60.40.10">
    <property type="entry name" value="Immunoglobulins"/>
    <property type="match status" value="6"/>
</dbReference>
<dbReference type="NCBIfam" id="TIGR04226">
    <property type="entry name" value="RrgB_K2N_iso_D2"/>
    <property type="match status" value="1"/>
</dbReference>
<organism evidence="6 7">
    <name type="scientific">Dankookia rubra</name>
    <dbReference type="NCBI Taxonomy" id="1442381"/>
    <lineage>
        <taxon>Bacteria</taxon>
        <taxon>Pseudomonadati</taxon>
        <taxon>Pseudomonadota</taxon>
        <taxon>Alphaproteobacteria</taxon>
        <taxon>Acetobacterales</taxon>
        <taxon>Roseomonadaceae</taxon>
        <taxon>Dankookia</taxon>
    </lineage>
</organism>
<dbReference type="Proteomes" id="UP000295096">
    <property type="component" value="Unassembled WGS sequence"/>
</dbReference>
<dbReference type="InterPro" id="IPR051417">
    <property type="entry name" value="SDr/BOS_complex"/>
</dbReference>
<dbReference type="SUPFAM" id="SSF117074">
    <property type="entry name" value="Hypothetical protein PA1324"/>
    <property type="match status" value="5"/>
</dbReference>
<proteinExistence type="predicted"/>
<dbReference type="NCBIfam" id="TIGR01451">
    <property type="entry name" value="B_ant_repeat"/>
    <property type="match status" value="1"/>
</dbReference>
<evidence type="ECO:0000256" key="4">
    <source>
        <dbReference type="SAM" id="MobiDB-lite"/>
    </source>
</evidence>
<dbReference type="Gene3D" id="2.40.128.340">
    <property type="match status" value="1"/>
</dbReference>
<dbReference type="RefSeq" id="WP_133287040.1">
    <property type="nucleotide sequence ID" value="NZ_SMSJ01000002.1"/>
</dbReference>
<gene>
    <name evidence="6" type="ORF">E2C06_02755</name>
</gene>
<feature type="region of interest" description="Disordered" evidence="4">
    <location>
        <begin position="2305"/>
        <end position="2326"/>
    </location>
</feature>
<accession>A0A4V3AAP4</accession>
<evidence type="ECO:0000313" key="6">
    <source>
        <dbReference type="EMBL" id="TDH64275.1"/>
    </source>
</evidence>
<keyword evidence="3" id="KW-0732">Signal</keyword>
<dbReference type="GO" id="GO:0005576">
    <property type="term" value="C:extracellular region"/>
    <property type="evidence" value="ECO:0007669"/>
    <property type="project" value="UniProtKB-SubCell"/>
</dbReference>
<dbReference type="InterPro" id="IPR013517">
    <property type="entry name" value="FG-GAP"/>
</dbReference>
<dbReference type="SUPFAM" id="SSF51120">
    <property type="entry name" value="beta-Roll"/>
    <property type="match status" value="1"/>
</dbReference>
<sequence length="3143" mass="320548">MAPRPLVSFSNVSSTDVFLGNTATYTLRFDNQPTDPADVGYAPYIDLILPHDGIDGGGPGDTPTNDGLSFIQALHLGVPLAAILVEFDAAGSALHPFALDAQGNPLVIHGTPGDQLVVLKLPFGSFTASQTAADIQLTLGLSDLADLGQPLQVIATGGFAYGADEFNNPAGDPVTAGDAATLAINPIVATLHVDYWGPEQETATGPSYPRTWVAWAELANGQSFDNLTLTDVLPDGVVLTRTPQLIDGLTGHALPGTVEVVQNADGSQTVTGAFQGTILAGAVKPMLKMDWYVTEFLGNTALRPNTPVLDPGTGAFRSLQDNARLQVDWIPIDTRDRADLGQPQGTSPSIRIDIDPAGAEDVVTAKSIAIQKGVALVGGDADHNGVADWQPGGDLQYTLNGQVSNYFEMKDLVVNDTLGDGQTFDAAQVPTISIHEGGRLVYSGAVLYSVGVGGAGAAAKTAAGKTPLVFDISGTMLQAGLDAVLDGNGGELGAVPHATAYQPASITIAYHTTLDAGWTGTVPGDKRVDQGDPVRNDVLYDGAVYLTGRVPEDDSDAHVTLPVSTVSKAIYAINGNTAKGTTGLDAPAHTQAGDLITFRIGLDMPLTSAHKVTLADFLPLPVLHAADADADPATPAAFSFVNLADAGSPAAGVVKFGPADTFHLTLPGQTPKLSFDVAGNSLTLDFGDVADPTYQQTKLDLLMTLRVNDLPFGDGLLLTNQVTSRETNSFDEVSASNAIIQFVLGEPILKITKGVIGSDNPASIFLNTTTSDEATGPLAFTAPGSAGPRFAGTISSDLLSAKPIDADLGNADAGDTVSFAIVIENKGQGWRGAFDTLIRDILPTGYVGTGSGAEGINLQVTDGAGKPLAWKEIGGGLFDAAGGIELIDPAGGNGAIGSYDAASGANIAVITYDLRLASTLPLAAVPLRNTAEIAHYAAEEGGIDRVPSDILPTSDDASIANLPAITKLVSGSSLGVTGTAQGHAALTDLAIGETVTYTLTVRLPEGTATALQLQDLLPNVNGQLQAISATLTSIGASLSGGSQFASGKAAVLSDRDGDGVADTLSFDFGTVANAPDNLVDGNDLITVQVVARLTDTAANRALDGQVLTNTATLSFQAGSDPADRRSVSATADVDAVKPHLILAKDISQATGDAADIVTYTIELRNQAQGYDAAAFDISIDDNLLHDLGINASVIADSVSFAAGSAAASVVQGNAAGATALQVTAAQLDPGQFLRFTFKAQISDTVPSGTTITNTATASTLPGTDPQEHVYVLSDDAAFRVNGPSITKSVWLTSYADTGTAQGSSAADADVKVNEEITYRITITLPEGTSRNLHITDLLADSLATGTGGGLLSYVARSARLVSVGSNLSGGSLLAAPTITATDTGTPNGHADQIRFDFGTIYNDPHLTAAGGDDIVVELRAVAADVTANQAGDRLVNSAYAETDLGRSTTRTATVDFVEPSLLLDKSVDIATGNAGDIATYTVTIRHAASSSADAYDLDLSDLLPGAEAYVAGSHSTLAGLSIAGGAIRLHQDTFALGSAPITFSYQAKLLDNVVNGQVITNTALLDWQTASATQAPSPGRSFTASDPATVTVALGNTIAKTVDAGSNTYTTGSNAAAGETFTYTITATLAEGAQHLVLTDLLPAGLTFVSASLASIGSNITAAAQANGTWNATTRKVTFDFGDVVNAGENVTDARDQVIVQVVAQVPAGAAAGTALTNTGLLSSSVPLNGYGVMLGTAQPDLASTKTITTVAARIGDLAFIDKNGNGIQDSGESGVNGLIVKLLDPTSDAVLQTTVTATIGGVAGSYAFSSLVPGQYKLQFVPSGTTSAYLFSPADAGTDDAKDSDANPSGGKTGTYTLTNGANLTSVDAGLYLPITIGDHVFEDVNGNKLQDAGDKPLAGITVQLLDSLNLPIAGRSVVTGADGLYSFSGLAPGKYAVQFTRPAGSAWVITGTTSGATATDSDPNTGTGITVGKTYASGASDGTIDAGFYLPASFGDKAWVDTNGNGLQDAGEAGLAGVTVKLFTWGTTTQVGTTQTTATGGGYGFTGLRPGDYYATVTAPAGYLLTRSGAGDGTADSDALTSGGVPSASTGKITLTSGQNDRTIDIGAWRTVTIGDRVWLDANGNGRQDAGEPGIADVAVRLLHADGTPTGLQTTTLADGSYDFTGLVPGDYRVAFTAPAGLSFTRPGQAAAALDSDADQGTGISGIHTLASGGFDDGVDAGLYRRVTIGSRVWEDVDGDGLQGSDEPSLDGVRVTLVDDVTGSTATQVTVGGAYLFTDLPPGRYHVSFTAPHGWRFTQQVAGDAAHDSNARPDGSTGGLDLTSGGADLTQDAGLYRPGSLAGHISLALPPGICDFKLPGAVFAGVTVRLLDNHGVQVASAVTDHAGGYIFAELAPARYTLEYVLPGELGYTAGGTATEPAILHSGENMTGLDRILAYRTGSLLDGTPLVVTGGAYDVKNVSQYIALPEGGVVNLNVAGNFIVAGVGNLNANGNVGGQYVVGGTGNNVLHSGPDGGSILVGGRGSNIFEGSADPDIMVGGCGPNNMQALGTSKAWLAGYDILLGGPSGDVLESNDSLALIYGGGGNEDIHGSGTLIGGTNDGTIHRDAATGELSGLRIGDLIKGGNQADTFIYQKGDGVQWIEAVHPEQGDTVQVYGYAGPTATGRLNGMDVLYFGEDAALIFNSPIQPGSIAYHPFEAAVPGALGHIAPLPPVVLAPGVNRFYGTEGDDIAVATTGTTFRGNGGDDVLIGSNAADVFDGGDGSNTMIGKNGADLFYSGNGDNAIDGGGGTDRVAYGFATSEASVVKNADGSWTVQHLSGGAVVKTDLLRDVETLGFADGDVTIAAGKAAVAPTRDFDGDGNNDYLFRAADGSAAIWHMDGQSFVGGGTFANPGNAWQIAGTGDFDGDGRADILWRNATDGGLSLWLMDGLAAKSTTALWNPGADWKINAVGDFNGDGRADILWRAADGTIAEWLMDGADYIGGGSIANVANDWFVAGSGDFNGDGKSDLLWRHGSGAVSEWWMGGTSYLGGASFGSIDTSWHIVGTGDFNGDTKSDILWRHDGGAVSLWLLDGGRYLGGGTLGNPGGDWKVAGIDDFNGDDRADILWRNDNGAISVWMMDGMQGVGGGFVANPGALWHLV</sequence>
<comment type="subcellular location">
    <subcellularLocation>
        <location evidence="1">Secreted</location>
    </subcellularLocation>
</comment>
<reference evidence="6 7" key="1">
    <citation type="journal article" date="2016" name="J. Microbiol.">
        <title>Dankookia rubra gen. nov., sp. nov., an alphaproteobacterium isolated from sediment of a shallow stream.</title>
        <authorList>
            <person name="Kim W.H."/>
            <person name="Kim D.H."/>
            <person name="Kang K."/>
            <person name="Ahn T.Y."/>
        </authorList>
    </citation>
    <scope>NUCLEOTIDE SEQUENCE [LARGE SCALE GENOMIC DNA]</scope>
    <source>
        <strain evidence="6 7">JCM30602</strain>
    </source>
</reference>
<dbReference type="Pfam" id="PF17210">
    <property type="entry name" value="SdrD_B"/>
    <property type="match status" value="5"/>
</dbReference>
<protein>
    <submittedName>
        <fullName evidence="6">Isopeptide-forming domain-containing fimbrial protein</fullName>
    </submittedName>
</protein>
<dbReference type="InterPro" id="IPR047589">
    <property type="entry name" value="DUF11_rpt"/>
</dbReference>
<keyword evidence="7" id="KW-1185">Reference proteome</keyword>
<evidence type="ECO:0000256" key="3">
    <source>
        <dbReference type="ARBA" id="ARBA00022729"/>
    </source>
</evidence>
<feature type="domain" description="SD-repeat containing protein B" evidence="5">
    <location>
        <begin position="1754"/>
        <end position="1872"/>
    </location>
</feature>
<evidence type="ECO:0000256" key="1">
    <source>
        <dbReference type="ARBA" id="ARBA00004613"/>
    </source>
</evidence>
<dbReference type="OrthoDB" id="9773411at2"/>
<dbReference type="InterPro" id="IPR033764">
    <property type="entry name" value="Sdr_B"/>
</dbReference>
<dbReference type="PANTHER" id="PTHR23303">
    <property type="entry name" value="CARBOXYPEPTIDASE REGULATORY REGION-CONTAINING"/>
    <property type="match status" value="1"/>
</dbReference>
<evidence type="ECO:0000313" key="7">
    <source>
        <dbReference type="Proteomes" id="UP000295096"/>
    </source>
</evidence>
<dbReference type="SUPFAM" id="SSF69318">
    <property type="entry name" value="Integrin alpha N-terminal domain"/>
    <property type="match status" value="2"/>
</dbReference>
<keyword evidence="2" id="KW-0964">Secreted</keyword>
<dbReference type="Gene3D" id="2.60.40.740">
    <property type="match status" value="3"/>
</dbReference>
<dbReference type="Pfam" id="PF13517">
    <property type="entry name" value="FG-GAP_3"/>
    <property type="match status" value="2"/>
</dbReference>
<name>A0A4V3AAP4_9PROT</name>
<feature type="domain" description="SD-repeat containing protein B" evidence="5">
    <location>
        <begin position="2230"/>
        <end position="2337"/>
    </location>
</feature>
<dbReference type="InterPro" id="IPR011049">
    <property type="entry name" value="Serralysin-like_metalloprot_C"/>
</dbReference>